<dbReference type="InterPro" id="IPR051678">
    <property type="entry name" value="AGP_Transferase"/>
</dbReference>
<keyword evidence="3" id="KW-1185">Reference proteome</keyword>
<feature type="domain" description="Aminoglycoside phosphotransferase" evidence="1">
    <location>
        <begin position="34"/>
        <end position="147"/>
    </location>
</feature>
<organism evidence="3">
    <name type="scientific">Naegleria gruberi</name>
    <name type="common">Amoeba</name>
    <dbReference type="NCBI Taxonomy" id="5762"/>
    <lineage>
        <taxon>Eukaryota</taxon>
        <taxon>Discoba</taxon>
        <taxon>Heterolobosea</taxon>
        <taxon>Tetramitia</taxon>
        <taxon>Eutetramitia</taxon>
        <taxon>Vahlkampfiidae</taxon>
        <taxon>Naegleria</taxon>
    </lineage>
</organism>
<name>D2VZU3_NAEGR</name>
<dbReference type="InParanoid" id="D2VZU3"/>
<dbReference type="VEuPathDB" id="AmoebaDB:NAEGRDRAFT_74619"/>
<dbReference type="Pfam" id="PF01636">
    <property type="entry name" value="APH"/>
    <property type="match status" value="1"/>
</dbReference>
<protein>
    <submittedName>
        <fullName evidence="2">Predicted protein</fullName>
    </submittedName>
</protein>
<dbReference type="Proteomes" id="UP000006671">
    <property type="component" value="Unassembled WGS sequence"/>
</dbReference>
<dbReference type="InterPro" id="IPR002575">
    <property type="entry name" value="Aminoglycoside_PTrfase"/>
</dbReference>
<evidence type="ECO:0000313" key="3">
    <source>
        <dbReference type="Proteomes" id="UP000006671"/>
    </source>
</evidence>
<accession>D2VZU3</accession>
<dbReference type="PANTHER" id="PTHR21310">
    <property type="entry name" value="AMINOGLYCOSIDE PHOSPHOTRANSFERASE-RELATED-RELATED"/>
    <property type="match status" value="1"/>
</dbReference>
<dbReference type="GeneID" id="8857540"/>
<evidence type="ECO:0000313" key="2">
    <source>
        <dbReference type="EMBL" id="EFC37631.1"/>
    </source>
</evidence>
<sequence>MNNLLENFTHTLPLLLQQHHLIFKEFYKFEESGGVINSIFMIRAVREGTLEGVELVLRISNCHTFWKGISVRNEVKCILFAEKAGIPTPKIVSYSDNAEESPLGCEYILQERAKGQTLANSWRFLSIKQKVQLLEELIVIVGKLHTNSENKKDDYQVGSLLGSEKSSLGVIVGDCAPLGPFKNLKEMVIEQIDFTLNQISNTGEQVHYPHYLDFVSLHSEPLLDLKSKLLHTDDGVEDPNVYQFCHCDLNASNIMIKSNASLDTAKVSAVLDWPQSRFTSVVKECETLAHWACLLEMLNKDMPVSDMETSFDDKQVRSKVIEIIVPIWEKNGINVTIPDETTFTRHQTYLNILYSIPRLYFFTNSWFHGLMKMGNFDLQLGYRDEPFDGSEELKQLLEDIKNVLLIFYFVHFQVHHYLQKVHHLTKQNTKKMFSQLPSVNSVLFGGGYPSQLSPTTPPFGGVNLFGGASSMMNNINNGLKLTVREPTAEDTTRSLIMMMEKVNIGSSSGGGDVSSNIESLSANETSQLLNRLPNIASEVDDCKDFFMRFVFFYNNNLQFK</sequence>
<dbReference type="OrthoDB" id="10003767at2759"/>
<reference evidence="2 3" key="1">
    <citation type="journal article" date="2010" name="Cell">
        <title>The genome of Naegleria gruberi illuminates early eukaryotic versatility.</title>
        <authorList>
            <person name="Fritz-Laylin L.K."/>
            <person name="Prochnik S.E."/>
            <person name="Ginger M.L."/>
            <person name="Dacks J.B."/>
            <person name="Carpenter M.L."/>
            <person name="Field M.C."/>
            <person name="Kuo A."/>
            <person name="Paredez A."/>
            <person name="Chapman J."/>
            <person name="Pham J."/>
            <person name="Shu S."/>
            <person name="Neupane R."/>
            <person name="Cipriano M."/>
            <person name="Mancuso J."/>
            <person name="Tu H."/>
            <person name="Salamov A."/>
            <person name="Lindquist E."/>
            <person name="Shapiro H."/>
            <person name="Lucas S."/>
            <person name="Grigoriev I.V."/>
            <person name="Cande W.Z."/>
            <person name="Fulton C."/>
            <person name="Rokhsar D.S."/>
            <person name="Dawson S.C."/>
        </authorList>
    </citation>
    <scope>NUCLEOTIDE SEQUENCE [LARGE SCALE GENOMIC DNA]</scope>
    <source>
        <strain evidence="2 3">NEG-M</strain>
    </source>
</reference>
<dbReference type="KEGG" id="ngr:NAEGRDRAFT_74619"/>
<dbReference type="AlphaFoldDB" id="D2VZU3"/>
<dbReference type="RefSeq" id="XP_002670375.1">
    <property type="nucleotide sequence ID" value="XM_002670329.1"/>
</dbReference>
<gene>
    <name evidence="2" type="ORF">NAEGRDRAFT_74619</name>
</gene>
<dbReference type="SUPFAM" id="SSF56112">
    <property type="entry name" value="Protein kinase-like (PK-like)"/>
    <property type="match status" value="1"/>
</dbReference>
<evidence type="ECO:0000259" key="1">
    <source>
        <dbReference type="Pfam" id="PF01636"/>
    </source>
</evidence>
<proteinExistence type="predicted"/>
<dbReference type="InterPro" id="IPR011009">
    <property type="entry name" value="Kinase-like_dom_sf"/>
</dbReference>
<dbReference type="PANTHER" id="PTHR21310:SF15">
    <property type="entry name" value="AMINOGLYCOSIDE PHOSPHOTRANSFERASE DOMAIN-CONTAINING PROTEIN"/>
    <property type="match status" value="1"/>
</dbReference>
<dbReference type="EMBL" id="GG738916">
    <property type="protein sequence ID" value="EFC37631.1"/>
    <property type="molecule type" value="Genomic_DNA"/>
</dbReference>